<sequence length="119" mass="12964">MYCNKLLLILAVVVLVHGVALESRNAKNSYGFGVRAAREIRIALSCHNPPTMTVPSSCRYEPLRSGSDFGRILLPPPRSNYLRHTEVPPSPGTKHQIPLGPLPPPPPPPPMPPMPPSAY</sequence>
<proteinExistence type="predicted"/>
<dbReference type="EMBL" id="OX459118">
    <property type="protein sequence ID" value="CAI9091460.1"/>
    <property type="molecule type" value="Genomic_DNA"/>
</dbReference>
<dbReference type="Proteomes" id="UP001161247">
    <property type="component" value="Chromosome 1"/>
</dbReference>
<accession>A0AAV1C7M5</accession>
<protein>
    <submittedName>
        <fullName evidence="3">OLC1v1026499C1</fullName>
    </submittedName>
</protein>
<dbReference type="AlphaFoldDB" id="A0AAV1C7M5"/>
<feature type="compositionally biased region" description="Pro residues" evidence="1">
    <location>
        <begin position="100"/>
        <end position="119"/>
    </location>
</feature>
<gene>
    <name evidence="3" type="ORF">OLC1_LOCUS3380</name>
</gene>
<feature type="chain" id="PRO_5043987433" evidence="2">
    <location>
        <begin position="19"/>
        <end position="119"/>
    </location>
</feature>
<evidence type="ECO:0000313" key="4">
    <source>
        <dbReference type="Proteomes" id="UP001161247"/>
    </source>
</evidence>
<evidence type="ECO:0000256" key="2">
    <source>
        <dbReference type="SAM" id="SignalP"/>
    </source>
</evidence>
<organism evidence="3 4">
    <name type="scientific">Oldenlandia corymbosa var. corymbosa</name>
    <dbReference type="NCBI Taxonomy" id="529605"/>
    <lineage>
        <taxon>Eukaryota</taxon>
        <taxon>Viridiplantae</taxon>
        <taxon>Streptophyta</taxon>
        <taxon>Embryophyta</taxon>
        <taxon>Tracheophyta</taxon>
        <taxon>Spermatophyta</taxon>
        <taxon>Magnoliopsida</taxon>
        <taxon>eudicotyledons</taxon>
        <taxon>Gunneridae</taxon>
        <taxon>Pentapetalae</taxon>
        <taxon>asterids</taxon>
        <taxon>lamiids</taxon>
        <taxon>Gentianales</taxon>
        <taxon>Rubiaceae</taxon>
        <taxon>Rubioideae</taxon>
        <taxon>Spermacoceae</taxon>
        <taxon>Hedyotis-Oldenlandia complex</taxon>
        <taxon>Oldenlandia</taxon>
    </lineage>
</organism>
<evidence type="ECO:0000256" key="1">
    <source>
        <dbReference type="SAM" id="MobiDB-lite"/>
    </source>
</evidence>
<feature type="signal peptide" evidence="2">
    <location>
        <begin position="1"/>
        <end position="18"/>
    </location>
</feature>
<keyword evidence="2" id="KW-0732">Signal</keyword>
<reference evidence="3" key="1">
    <citation type="submission" date="2023-03" db="EMBL/GenBank/DDBJ databases">
        <authorList>
            <person name="Julca I."/>
        </authorList>
    </citation>
    <scope>NUCLEOTIDE SEQUENCE</scope>
</reference>
<evidence type="ECO:0000313" key="3">
    <source>
        <dbReference type="EMBL" id="CAI9091460.1"/>
    </source>
</evidence>
<keyword evidence="4" id="KW-1185">Reference proteome</keyword>
<name>A0AAV1C7M5_OLDCO</name>
<feature type="region of interest" description="Disordered" evidence="1">
    <location>
        <begin position="69"/>
        <end position="119"/>
    </location>
</feature>